<dbReference type="PROSITE" id="PS51186">
    <property type="entry name" value="GNAT"/>
    <property type="match status" value="1"/>
</dbReference>
<dbReference type="EMBL" id="FRFG01000026">
    <property type="protein sequence ID" value="SHO56582.1"/>
    <property type="molecule type" value="Genomic_DNA"/>
</dbReference>
<dbReference type="STRING" id="1117707.VQ7734_02351"/>
<evidence type="ECO:0000313" key="3">
    <source>
        <dbReference type="Proteomes" id="UP000184600"/>
    </source>
</evidence>
<dbReference type="InterPro" id="IPR016181">
    <property type="entry name" value="Acyl_CoA_acyltransferase"/>
</dbReference>
<organism evidence="2 3">
    <name type="scientific">Vibrio quintilis</name>
    <dbReference type="NCBI Taxonomy" id="1117707"/>
    <lineage>
        <taxon>Bacteria</taxon>
        <taxon>Pseudomonadati</taxon>
        <taxon>Pseudomonadota</taxon>
        <taxon>Gammaproteobacteria</taxon>
        <taxon>Vibrionales</taxon>
        <taxon>Vibrionaceae</taxon>
        <taxon>Vibrio</taxon>
    </lineage>
</organism>
<name>A0A1M7YVE2_9VIBR</name>
<keyword evidence="3" id="KW-1185">Reference proteome</keyword>
<dbReference type="Proteomes" id="UP000184600">
    <property type="component" value="Unassembled WGS sequence"/>
</dbReference>
<feature type="domain" description="N-acetyltransferase" evidence="1">
    <location>
        <begin position="43"/>
        <end position="203"/>
    </location>
</feature>
<evidence type="ECO:0000313" key="2">
    <source>
        <dbReference type="EMBL" id="SHO56582.1"/>
    </source>
</evidence>
<dbReference type="Pfam" id="PF13302">
    <property type="entry name" value="Acetyltransf_3"/>
    <property type="match status" value="1"/>
</dbReference>
<keyword evidence="2" id="KW-0808">Transferase</keyword>
<dbReference type="GO" id="GO:0016747">
    <property type="term" value="F:acyltransferase activity, transferring groups other than amino-acyl groups"/>
    <property type="evidence" value="ECO:0007669"/>
    <property type="project" value="InterPro"/>
</dbReference>
<dbReference type="PANTHER" id="PTHR43415:SF4">
    <property type="entry name" value="N-ACETYLTRANSFERASE DOMAIN-CONTAINING PROTEIN"/>
    <property type="match status" value="1"/>
</dbReference>
<keyword evidence="2" id="KW-0012">Acyltransferase</keyword>
<accession>A0A1M7YVE2</accession>
<sequence>MLISLKNYSNYGHLYPDFCRIRLEFLLWMIKPAMSICLKNESVILRTAFPFESETLYRLITQDEAWTKFNGPYFGYIRPTLSCFETGMFQRLLQGDDTLLIEADGKAVGAVSYYWECESTRWLETGIVIYDSDYWSQGIGCKALVPWISYLFDILDIERVGLTTWSGNHRMMACAEKLGLKLEARLRKVRFYQGTYYDSVKYGVLREEWAAMYPRESCLQF</sequence>
<protein>
    <submittedName>
        <fullName evidence="2">Putative ribosomal N-acetyltransferase YdaF</fullName>
        <ecNumber evidence="2">2.3.1.-</ecNumber>
    </submittedName>
</protein>
<proteinExistence type="predicted"/>
<reference evidence="3" key="1">
    <citation type="submission" date="2016-12" db="EMBL/GenBank/DDBJ databases">
        <authorList>
            <person name="Rodrigo-Torres L."/>
            <person name="Arahal R.D."/>
            <person name="Lucena T."/>
        </authorList>
    </citation>
    <scope>NUCLEOTIDE SEQUENCE [LARGE SCALE GENOMIC DNA]</scope>
</reference>
<dbReference type="Gene3D" id="3.40.630.30">
    <property type="match status" value="1"/>
</dbReference>
<dbReference type="AlphaFoldDB" id="A0A1M7YVE2"/>
<dbReference type="EC" id="2.3.1.-" evidence="2"/>
<dbReference type="PANTHER" id="PTHR43415">
    <property type="entry name" value="SPERMIDINE N(1)-ACETYLTRANSFERASE"/>
    <property type="match status" value="1"/>
</dbReference>
<dbReference type="InterPro" id="IPR000182">
    <property type="entry name" value="GNAT_dom"/>
</dbReference>
<gene>
    <name evidence="2" type="primary">ydaF_2</name>
    <name evidence="2" type="ORF">VQ7734_02351</name>
</gene>
<evidence type="ECO:0000259" key="1">
    <source>
        <dbReference type="PROSITE" id="PS51186"/>
    </source>
</evidence>
<dbReference type="SUPFAM" id="SSF55729">
    <property type="entry name" value="Acyl-CoA N-acyltransferases (Nat)"/>
    <property type="match status" value="1"/>
</dbReference>